<reference evidence="1 2" key="1">
    <citation type="submission" date="2021-03" db="EMBL/GenBank/DDBJ databases">
        <title>Genomic Encyclopedia of Type Strains, Phase IV (KMG-IV): sequencing the most valuable type-strain genomes for metagenomic binning, comparative biology and taxonomic classification.</title>
        <authorList>
            <person name="Goeker M."/>
        </authorList>
    </citation>
    <scope>NUCLEOTIDE SEQUENCE [LARGE SCALE GENOMIC DNA]</scope>
    <source>
        <strain evidence="1 2">DSM 23491</strain>
    </source>
</reference>
<protein>
    <recommendedName>
        <fullName evidence="3">Thymidylate kinase</fullName>
    </recommendedName>
</protein>
<dbReference type="Proteomes" id="UP001519273">
    <property type="component" value="Unassembled WGS sequence"/>
</dbReference>
<evidence type="ECO:0008006" key="3">
    <source>
        <dbReference type="Google" id="ProtNLM"/>
    </source>
</evidence>
<comment type="caution">
    <text evidence="1">The sequence shown here is derived from an EMBL/GenBank/DDBJ whole genome shotgun (WGS) entry which is preliminary data.</text>
</comment>
<dbReference type="InterPro" id="IPR027417">
    <property type="entry name" value="P-loop_NTPase"/>
</dbReference>
<organism evidence="1 2">
    <name type="scientific">Paenibacillus sediminis</name>
    <dbReference type="NCBI Taxonomy" id="664909"/>
    <lineage>
        <taxon>Bacteria</taxon>
        <taxon>Bacillati</taxon>
        <taxon>Bacillota</taxon>
        <taxon>Bacilli</taxon>
        <taxon>Bacillales</taxon>
        <taxon>Paenibacillaceae</taxon>
        <taxon>Paenibacillus</taxon>
    </lineage>
</organism>
<evidence type="ECO:0000313" key="1">
    <source>
        <dbReference type="EMBL" id="MBP1936034.1"/>
    </source>
</evidence>
<accession>A0ABS4H0J4</accession>
<evidence type="ECO:0000313" key="2">
    <source>
        <dbReference type="Proteomes" id="UP001519273"/>
    </source>
</evidence>
<gene>
    <name evidence="1" type="ORF">J2Z20_000895</name>
</gene>
<name>A0ABS4H0J4_9BACL</name>
<dbReference type="RefSeq" id="WP_209845779.1">
    <property type="nucleotide sequence ID" value="NZ_CBCRVE010000001.1"/>
</dbReference>
<sequence length="367" mass="43778">MLIFLEGLPGAGKSTNSGLLYRQFERSGKSTRWIHEMLRLHPVLFFNEACLSKEEYEQWCNKYDIARGIDKIAQKRDNYVGIDLLEVEWHYQELFSKEAFQALKQKDVWNFSLCDYKKVALEKWRAFAKEAAKQPEKVFILDSCIFQYQVFSFQLVDAPQEELFAFVGELWDIVGSLNPKLVYLYRESVENQIEHLKKVRGEIFFRLMWERDRHNPYYKDKPYGEEAYHQFLREYDQIVRELFKDTPCPKLSLEVTRGDWTQYQDSLLKFCNLEYHPEPHSTFPLGEFRNKDLDLSLKIFGEPISGYKLVDPNGVSRRLYPRSDKEWYIEDYPVNLILNDKNKNQIIIGGENLTNRWTESNLVFDRF</sequence>
<dbReference type="SUPFAM" id="SSF52540">
    <property type="entry name" value="P-loop containing nucleoside triphosphate hydrolases"/>
    <property type="match status" value="1"/>
</dbReference>
<dbReference type="Gene3D" id="3.40.50.300">
    <property type="entry name" value="P-loop containing nucleotide triphosphate hydrolases"/>
    <property type="match status" value="1"/>
</dbReference>
<dbReference type="EMBL" id="JAGGKP010000001">
    <property type="protein sequence ID" value="MBP1936034.1"/>
    <property type="molecule type" value="Genomic_DNA"/>
</dbReference>
<proteinExistence type="predicted"/>
<keyword evidence="2" id="KW-1185">Reference proteome</keyword>